<organism evidence="1 2">
    <name type="scientific">Streptomyces viridosporus (strain ATCC 14672 / DSM 40746 / JCM 4963 / KCTC 9882 / NRRL B-12104 / FH 1290)</name>
    <name type="common">Streptomyces ghanaensis</name>
    <dbReference type="NCBI Taxonomy" id="566461"/>
    <lineage>
        <taxon>Bacteria</taxon>
        <taxon>Bacillati</taxon>
        <taxon>Actinomycetota</taxon>
        <taxon>Actinomycetes</taxon>
        <taxon>Kitasatosporales</taxon>
        <taxon>Streptomycetaceae</taxon>
        <taxon>Streptomyces</taxon>
    </lineage>
</organism>
<reference evidence="2" key="1">
    <citation type="submission" date="2008-12" db="EMBL/GenBank/DDBJ databases">
        <title>Annotation of Streptomyces ghanaensis ATCC 14672.</title>
        <authorList>
            <consortium name="The Broad Institute Genome Sequencing Platform"/>
            <consortium name="Broad Institute Microbial Sequencing Center"/>
            <person name="Fischbach M."/>
            <person name="Ward D."/>
            <person name="Young S."/>
            <person name="Kodira C.D."/>
            <person name="Zeng Q."/>
            <person name="Koehrsen M."/>
            <person name="Godfrey P."/>
            <person name="Alvarado L."/>
            <person name="Berlin A.M."/>
            <person name="Borenstein D."/>
            <person name="Chen Z."/>
            <person name="Engels R."/>
            <person name="Freedman E."/>
            <person name="Gellesch M."/>
            <person name="Goldberg J."/>
            <person name="Griggs A."/>
            <person name="Gujja S."/>
            <person name="Heiman D.I."/>
            <person name="Hepburn T.A."/>
            <person name="Howarth C."/>
            <person name="Jen D."/>
            <person name="Larson L."/>
            <person name="Lewis B."/>
            <person name="Mehta T."/>
            <person name="Park D."/>
            <person name="Pearson M."/>
            <person name="Roberts A."/>
            <person name="Saif S."/>
            <person name="Shea T.D."/>
            <person name="Shenoy N."/>
            <person name="Sisk P."/>
            <person name="Stolte C."/>
            <person name="Sykes S.N."/>
            <person name="Walk T."/>
            <person name="White J."/>
            <person name="Yandava C."/>
            <person name="Straight P."/>
            <person name="Clardy J."/>
            <person name="Hung D."/>
            <person name="Kolter R."/>
            <person name="Mekalanos J."/>
            <person name="Walker S."/>
            <person name="Walsh C.T."/>
            <person name="Wieland B.L.C."/>
            <person name="Ilzarbe M."/>
            <person name="Galagan J."/>
            <person name="Nusbaum C."/>
            <person name="Birren B."/>
        </authorList>
    </citation>
    <scope>NUCLEOTIDE SEQUENCE [LARGE SCALE GENOMIC DNA]</scope>
    <source>
        <strain evidence="2">ATCC 14672 / DSM 40746 / JCM 4963 / KCTC 9882 / NRRL B-12104 / FH 1290</strain>
    </source>
</reference>
<dbReference type="Pfam" id="PF02945">
    <property type="entry name" value="Endonuclease_7"/>
    <property type="match status" value="1"/>
</dbReference>
<dbReference type="InterPro" id="IPR038563">
    <property type="entry name" value="Endonuclease_7_sf"/>
</dbReference>
<gene>
    <name evidence="1" type="ORF">SSFG_01069</name>
</gene>
<accession>D6A4H5</accession>
<proteinExistence type="predicted"/>
<dbReference type="SUPFAM" id="SSF54060">
    <property type="entry name" value="His-Me finger endonucleases"/>
    <property type="match status" value="1"/>
</dbReference>
<name>D6A4H5_STRV1</name>
<evidence type="ECO:0000313" key="2">
    <source>
        <dbReference type="Proteomes" id="UP000003824"/>
    </source>
</evidence>
<dbReference type="InterPro" id="IPR004211">
    <property type="entry name" value="Endonuclease_7"/>
</dbReference>
<dbReference type="RefSeq" id="WP_004980597.1">
    <property type="nucleotide sequence ID" value="NZ_DS999641.1"/>
</dbReference>
<evidence type="ECO:0000313" key="1">
    <source>
        <dbReference type="EMBL" id="EFE65815.2"/>
    </source>
</evidence>
<dbReference type="Proteomes" id="UP000003824">
    <property type="component" value="Unassembled WGS sequence"/>
</dbReference>
<dbReference type="AlphaFoldDB" id="D6A4H5"/>
<protein>
    <submittedName>
        <fullName evidence="1">Predicted protein</fullName>
    </submittedName>
</protein>
<sequence length="135" mass="15595">MIDINGVEFASKDQNRHHPRGAICWHYSRFRLTCDEYDALRARARDCCEICGTPEAETPNRRLVIDHFSGRPACYVRGLVCDRCNSVMSCHDGNKNWGPRSLPWREKAAQYAANSWQTPEEGLRLQQFRGPLDRL</sequence>
<dbReference type="Gene3D" id="3.40.1800.10">
    <property type="entry name" value="His-Me finger endonucleases"/>
    <property type="match status" value="1"/>
</dbReference>
<dbReference type="EMBL" id="DS999641">
    <property type="protein sequence ID" value="EFE65815.2"/>
    <property type="molecule type" value="Genomic_DNA"/>
</dbReference>
<dbReference type="InterPro" id="IPR044925">
    <property type="entry name" value="His-Me_finger_sf"/>
</dbReference>